<dbReference type="InterPro" id="IPR005828">
    <property type="entry name" value="MFS_sugar_transport-like"/>
</dbReference>
<reference evidence="9" key="1">
    <citation type="submission" date="2023-10" db="EMBL/GenBank/DDBJ databases">
        <title>Genome assembly of Pristionchus species.</title>
        <authorList>
            <person name="Yoshida K."/>
            <person name="Sommer R.J."/>
        </authorList>
    </citation>
    <scope>NUCLEOTIDE SEQUENCE</scope>
    <source>
        <strain evidence="9">RS5133</strain>
    </source>
</reference>
<evidence type="ECO:0000313" key="10">
    <source>
        <dbReference type="Proteomes" id="UP001432322"/>
    </source>
</evidence>
<dbReference type="InterPro" id="IPR020846">
    <property type="entry name" value="MFS_dom"/>
</dbReference>
<evidence type="ECO:0000259" key="8">
    <source>
        <dbReference type="PROSITE" id="PS50850"/>
    </source>
</evidence>
<evidence type="ECO:0000256" key="5">
    <source>
        <dbReference type="ARBA" id="ARBA00022989"/>
    </source>
</evidence>
<feature type="transmembrane region" description="Helical" evidence="7">
    <location>
        <begin position="425"/>
        <end position="447"/>
    </location>
</feature>
<comment type="subcellular location">
    <subcellularLocation>
        <location evidence="1">Membrane</location>
        <topology evidence="1">Multi-pass membrane protein</topology>
    </subcellularLocation>
</comment>
<feature type="transmembrane region" description="Helical" evidence="7">
    <location>
        <begin position="56"/>
        <end position="76"/>
    </location>
</feature>
<dbReference type="PANTHER" id="PTHR23511:SF5">
    <property type="entry name" value="MAJOR FACILITATOR-TYPE TRANSPORTER HXNZ-RELATED"/>
    <property type="match status" value="1"/>
</dbReference>
<evidence type="ECO:0000256" key="4">
    <source>
        <dbReference type="ARBA" id="ARBA00022692"/>
    </source>
</evidence>
<keyword evidence="6 7" id="KW-0472">Membrane</keyword>
<keyword evidence="5 7" id="KW-1133">Transmembrane helix</keyword>
<evidence type="ECO:0000256" key="6">
    <source>
        <dbReference type="ARBA" id="ARBA00023136"/>
    </source>
</evidence>
<feature type="domain" description="Major facilitator superfamily (MFS) profile" evidence="8">
    <location>
        <begin position="19"/>
        <end position="450"/>
    </location>
</feature>
<dbReference type="PANTHER" id="PTHR23511">
    <property type="entry name" value="SYNAPTIC VESICLE GLYCOPROTEIN 2"/>
    <property type="match status" value="1"/>
</dbReference>
<evidence type="ECO:0000313" key="9">
    <source>
        <dbReference type="EMBL" id="GMT26148.1"/>
    </source>
</evidence>
<feature type="transmembrane region" description="Helical" evidence="7">
    <location>
        <begin position="20"/>
        <end position="44"/>
    </location>
</feature>
<name>A0AAV5W3K0_9BILA</name>
<accession>A0AAV5W3K0</accession>
<feature type="transmembrane region" description="Helical" evidence="7">
    <location>
        <begin position="242"/>
        <end position="261"/>
    </location>
</feature>
<evidence type="ECO:0000256" key="7">
    <source>
        <dbReference type="SAM" id="Phobius"/>
    </source>
</evidence>
<dbReference type="Gene3D" id="1.20.1250.20">
    <property type="entry name" value="MFS general substrate transporter like domains"/>
    <property type="match status" value="1"/>
</dbReference>
<evidence type="ECO:0000256" key="1">
    <source>
        <dbReference type="ARBA" id="ARBA00004141"/>
    </source>
</evidence>
<comment type="similarity">
    <text evidence="2">Belongs to the major facilitator superfamily.</text>
</comment>
<feature type="transmembrane region" description="Helical" evidence="7">
    <location>
        <begin position="338"/>
        <end position="356"/>
    </location>
</feature>
<dbReference type="AlphaFoldDB" id="A0AAV5W3K0"/>
<evidence type="ECO:0000256" key="3">
    <source>
        <dbReference type="ARBA" id="ARBA00022448"/>
    </source>
</evidence>
<comment type="caution">
    <text evidence="9">The sequence shown here is derived from an EMBL/GenBank/DDBJ whole genome shotgun (WGS) entry which is preliminary data.</text>
</comment>
<keyword evidence="10" id="KW-1185">Reference proteome</keyword>
<evidence type="ECO:0000256" key="2">
    <source>
        <dbReference type="ARBA" id="ARBA00008335"/>
    </source>
</evidence>
<dbReference type="GO" id="GO:0016020">
    <property type="term" value="C:membrane"/>
    <property type="evidence" value="ECO:0007669"/>
    <property type="project" value="UniProtKB-SubCell"/>
</dbReference>
<dbReference type="Proteomes" id="UP001432322">
    <property type="component" value="Unassembled WGS sequence"/>
</dbReference>
<dbReference type="SUPFAM" id="SSF103473">
    <property type="entry name" value="MFS general substrate transporter"/>
    <property type="match status" value="1"/>
</dbReference>
<proteinExistence type="inferred from homology"/>
<keyword evidence="4 7" id="KW-0812">Transmembrane</keyword>
<protein>
    <recommendedName>
        <fullName evidence="8">Major facilitator superfamily (MFS) profile domain-containing protein</fullName>
    </recommendedName>
</protein>
<sequence>SATFTVHDAIEAAGFGKFQIILSIIGGFAWMADSMEVMLLSLLSPSLACEWGVTPFEQAISTTFVFAGWMISSPLWGRFCDVYGRKKGLISASLLGFVFGIVTAFTHSFHAFLLARFCVGLAVGGVPQSVTMTAEFLPFFWAIGAATEAGIALAVMPTLGWRWLVGFSSVPLALFALSCWWLPESARFHVAHGQIEEAHATLERVARCNGRQLPEGRLVAESEHSSTKMSELLHPRHRRTTIQIWIIWVLFGLLYYGITIYTTRLFQSGDECHGGTLSSIPANSTNSNFELAANSTVLVAGCKKLEVKDYLDIVITSFSELPGLFVTMFLIETIGRRATFAAWFALYSCCSVALVFCMTRTWIVVILFVGRAVMAGSFQTGYIYTAEVYPTTLRALGLGAAGGWARVGSMATPIVAQVLSSYNLVIPAIIYACGGVVGAITAALLPLETKGRAMK</sequence>
<dbReference type="EMBL" id="BTSY01000004">
    <property type="protein sequence ID" value="GMT26148.1"/>
    <property type="molecule type" value="Genomic_DNA"/>
</dbReference>
<keyword evidence="3" id="KW-0813">Transport</keyword>
<dbReference type="PROSITE" id="PS50850">
    <property type="entry name" value="MFS"/>
    <property type="match status" value="1"/>
</dbReference>
<feature type="transmembrane region" description="Helical" evidence="7">
    <location>
        <begin position="161"/>
        <end position="182"/>
    </location>
</feature>
<feature type="transmembrane region" description="Helical" evidence="7">
    <location>
        <begin position="313"/>
        <end position="331"/>
    </location>
</feature>
<feature type="non-terminal residue" evidence="9">
    <location>
        <position position="455"/>
    </location>
</feature>
<gene>
    <name evidence="9" type="ORF">PFISCL1PPCAC_17445</name>
</gene>
<feature type="transmembrane region" description="Helical" evidence="7">
    <location>
        <begin position="88"/>
        <end position="105"/>
    </location>
</feature>
<dbReference type="GO" id="GO:0022857">
    <property type="term" value="F:transmembrane transporter activity"/>
    <property type="evidence" value="ECO:0007669"/>
    <property type="project" value="InterPro"/>
</dbReference>
<organism evidence="9 10">
    <name type="scientific">Pristionchus fissidentatus</name>
    <dbReference type="NCBI Taxonomy" id="1538716"/>
    <lineage>
        <taxon>Eukaryota</taxon>
        <taxon>Metazoa</taxon>
        <taxon>Ecdysozoa</taxon>
        <taxon>Nematoda</taxon>
        <taxon>Chromadorea</taxon>
        <taxon>Rhabditida</taxon>
        <taxon>Rhabditina</taxon>
        <taxon>Diplogasteromorpha</taxon>
        <taxon>Diplogasteroidea</taxon>
        <taxon>Neodiplogasteridae</taxon>
        <taxon>Pristionchus</taxon>
    </lineage>
</organism>
<dbReference type="InterPro" id="IPR036259">
    <property type="entry name" value="MFS_trans_sf"/>
</dbReference>
<feature type="non-terminal residue" evidence="9">
    <location>
        <position position="1"/>
    </location>
</feature>
<dbReference type="Pfam" id="PF00083">
    <property type="entry name" value="Sugar_tr"/>
    <property type="match status" value="1"/>
</dbReference>